<dbReference type="EMBL" id="BSEV01000007">
    <property type="protein sequence ID" value="GLK10343.1"/>
    <property type="molecule type" value="Genomic_DNA"/>
</dbReference>
<comment type="caution">
    <text evidence="2">The sequence shown here is derived from an EMBL/GenBank/DDBJ whole genome shotgun (WGS) entry which is preliminary data.</text>
</comment>
<accession>A0A9W6I368</accession>
<feature type="compositionally biased region" description="Polar residues" evidence="1">
    <location>
        <begin position="54"/>
        <end position="66"/>
    </location>
</feature>
<evidence type="ECO:0000313" key="2">
    <source>
        <dbReference type="EMBL" id="GLK10343.1"/>
    </source>
</evidence>
<gene>
    <name evidence="2" type="ORF">GCM10017600_37490</name>
</gene>
<name>A0A9W6I368_9ACTN</name>
<dbReference type="AlphaFoldDB" id="A0A9W6I368"/>
<evidence type="ECO:0000313" key="3">
    <source>
        <dbReference type="Proteomes" id="UP001143474"/>
    </source>
</evidence>
<organism evidence="2 3">
    <name type="scientific">Streptosporangium carneum</name>
    <dbReference type="NCBI Taxonomy" id="47481"/>
    <lineage>
        <taxon>Bacteria</taxon>
        <taxon>Bacillati</taxon>
        <taxon>Actinomycetota</taxon>
        <taxon>Actinomycetes</taxon>
        <taxon>Streptosporangiales</taxon>
        <taxon>Streptosporangiaceae</taxon>
        <taxon>Streptosporangium</taxon>
    </lineage>
</organism>
<sequence length="72" mass="7963">MQILWRFAWLSEDMWAFSPRLCPTPAPPAPGRDTGFPAPAGKVPGRLLYPGASRNGTLTPSRSSHPLYSLRR</sequence>
<evidence type="ECO:0000256" key="1">
    <source>
        <dbReference type="SAM" id="MobiDB-lite"/>
    </source>
</evidence>
<proteinExistence type="predicted"/>
<protein>
    <submittedName>
        <fullName evidence="2">Uncharacterized protein</fullName>
    </submittedName>
</protein>
<dbReference type="Proteomes" id="UP001143474">
    <property type="component" value="Unassembled WGS sequence"/>
</dbReference>
<keyword evidence="3" id="KW-1185">Reference proteome</keyword>
<reference evidence="2" key="2">
    <citation type="submission" date="2023-01" db="EMBL/GenBank/DDBJ databases">
        <authorList>
            <person name="Sun Q."/>
            <person name="Evtushenko L."/>
        </authorList>
    </citation>
    <scope>NUCLEOTIDE SEQUENCE</scope>
    <source>
        <strain evidence="2">VKM Ac-2007</strain>
    </source>
</reference>
<reference evidence="2" key="1">
    <citation type="journal article" date="2014" name="Int. J. Syst. Evol. Microbiol.">
        <title>Complete genome sequence of Corynebacterium casei LMG S-19264T (=DSM 44701T), isolated from a smear-ripened cheese.</title>
        <authorList>
            <consortium name="US DOE Joint Genome Institute (JGI-PGF)"/>
            <person name="Walter F."/>
            <person name="Albersmeier A."/>
            <person name="Kalinowski J."/>
            <person name="Ruckert C."/>
        </authorList>
    </citation>
    <scope>NUCLEOTIDE SEQUENCE</scope>
    <source>
        <strain evidence="2">VKM Ac-2007</strain>
    </source>
</reference>
<feature type="region of interest" description="Disordered" evidence="1">
    <location>
        <begin position="48"/>
        <end position="72"/>
    </location>
</feature>